<gene>
    <name evidence="1" type="ordered locus">Sinac_0529</name>
</gene>
<dbReference type="EMBL" id="CP003364">
    <property type="protein sequence ID" value="AGA24954.1"/>
    <property type="molecule type" value="Genomic_DNA"/>
</dbReference>
<evidence type="ECO:0000313" key="1">
    <source>
        <dbReference type="EMBL" id="AGA24954.1"/>
    </source>
</evidence>
<dbReference type="HOGENOM" id="CLU_2669072_0_0_0"/>
<dbReference type="OrthoDB" id="9156256at2"/>
<name>L0D6C7_SINAD</name>
<evidence type="ECO:0000313" key="2">
    <source>
        <dbReference type="Proteomes" id="UP000010798"/>
    </source>
</evidence>
<protein>
    <submittedName>
        <fullName evidence="1">Uncharacterized protein</fullName>
    </submittedName>
</protein>
<dbReference type="AlphaFoldDB" id="L0D6C7"/>
<dbReference type="Proteomes" id="UP000010798">
    <property type="component" value="Chromosome"/>
</dbReference>
<dbReference type="RefSeq" id="WP_015244139.1">
    <property type="nucleotide sequence ID" value="NC_019892.1"/>
</dbReference>
<sequence>MDWSREYEIIFGSDVDNDGVYLEARDRNTDEIVMLSFYSGGKLSYLPPAEGLPEGFEDWFREETERRLPDPQEGS</sequence>
<proteinExistence type="predicted"/>
<organism evidence="1 2">
    <name type="scientific">Singulisphaera acidiphila (strain ATCC BAA-1392 / DSM 18658 / VKM B-2454 / MOB10)</name>
    <dbReference type="NCBI Taxonomy" id="886293"/>
    <lineage>
        <taxon>Bacteria</taxon>
        <taxon>Pseudomonadati</taxon>
        <taxon>Planctomycetota</taxon>
        <taxon>Planctomycetia</taxon>
        <taxon>Isosphaerales</taxon>
        <taxon>Isosphaeraceae</taxon>
        <taxon>Singulisphaera</taxon>
    </lineage>
</organism>
<accession>L0D6C7</accession>
<dbReference type="KEGG" id="saci:Sinac_0529"/>
<reference evidence="1 2" key="1">
    <citation type="submission" date="2012-02" db="EMBL/GenBank/DDBJ databases">
        <title>Complete sequence of chromosome of Singulisphaera acidiphila DSM 18658.</title>
        <authorList>
            <consortium name="US DOE Joint Genome Institute (JGI-PGF)"/>
            <person name="Lucas S."/>
            <person name="Copeland A."/>
            <person name="Lapidus A."/>
            <person name="Glavina del Rio T."/>
            <person name="Dalin E."/>
            <person name="Tice H."/>
            <person name="Bruce D."/>
            <person name="Goodwin L."/>
            <person name="Pitluck S."/>
            <person name="Peters L."/>
            <person name="Ovchinnikova G."/>
            <person name="Chertkov O."/>
            <person name="Kyrpides N."/>
            <person name="Mavromatis K."/>
            <person name="Ivanova N."/>
            <person name="Brettin T."/>
            <person name="Detter J.C."/>
            <person name="Han C."/>
            <person name="Larimer F."/>
            <person name="Land M."/>
            <person name="Hauser L."/>
            <person name="Markowitz V."/>
            <person name="Cheng J.-F."/>
            <person name="Hugenholtz P."/>
            <person name="Woyke T."/>
            <person name="Wu D."/>
            <person name="Tindall B."/>
            <person name="Pomrenke H."/>
            <person name="Brambilla E."/>
            <person name="Klenk H.-P."/>
            <person name="Eisen J.A."/>
        </authorList>
    </citation>
    <scope>NUCLEOTIDE SEQUENCE [LARGE SCALE GENOMIC DNA]</scope>
    <source>
        <strain evidence="2">ATCC BAA-1392 / DSM 18658 / VKM B-2454 / MOB10</strain>
    </source>
</reference>
<keyword evidence="2" id="KW-1185">Reference proteome</keyword>